<protein>
    <submittedName>
        <fullName evidence="1">Lipase, putative</fullName>
    </submittedName>
</protein>
<accession>A0A072UDT6</accession>
<gene>
    <name evidence="1" type="ordered locus">MTR_5g049630</name>
</gene>
<dbReference type="AlphaFoldDB" id="A0A072UDT6"/>
<evidence type="ECO:0000313" key="2">
    <source>
        <dbReference type="EnsemblPlants" id="KEH27929"/>
    </source>
</evidence>
<reference evidence="2" key="3">
    <citation type="submission" date="2015-04" db="UniProtKB">
        <authorList>
            <consortium name="EnsemblPlants"/>
        </authorList>
    </citation>
    <scope>IDENTIFICATION</scope>
    <source>
        <strain evidence="2">cv. Jemalong A17</strain>
    </source>
</reference>
<reference evidence="1 3" key="1">
    <citation type="journal article" date="2011" name="Nature">
        <title>The Medicago genome provides insight into the evolution of rhizobial symbioses.</title>
        <authorList>
            <person name="Young N.D."/>
            <person name="Debelle F."/>
            <person name="Oldroyd G.E."/>
            <person name="Geurts R."/>
            <person name="Cannon S.B."/>
            <person name="Udvardi M.K."/>
            <person name="Benedito V.A."/>
            <person name="Mayer K.F."/>
            <person name="Gouzy J."/>
            <person name="Schoof H."/>
            <person name="Van de Peer Y."/>
            <person name="Proost S."/>
            <person name="Cook D.R."/>
            <person name="Meyers B.C."/>
            <person name="Spannagl M."/>
            <person name="Cheung F."/>
            <person name="De Mita S."/>
            <person name="Krishnakumar V."/>
            <person name="Gundlach H."/>
            <person name="Zhou S."/>
            <person name="Mudge J."/>
            <person name="Bharti A.K."/>
            <person name="Murray J.D."/>
            <person name="Naoumkina M.A."/>
            <person name="Rosen B."/>
            <person name="Silverstein K.A."/>
            <person name="Tang H."/>
            <person name="Rombauts S."/>
            <person name="Zhao P.X."/>
            <person name="Zhou P."/>
            <person name="Barbe V."/>
            <person name="Bardou P."/>
            <person name="Bechner M."/>
            <person name="Bellec A."/>
            <person name="Berger A."/>
            <person name="Berges H."/>
            <person name="Bidwell S."/>
            <person name="Bisseling T."/>
            <person name="Choisne N."/>
            <person name="Couloux A."/>
            <person name="Denny R."/>
            <person name="Deshpande S."/>
            <person name="Dai X."/>
            <person name="Doyle J.J."/>
            <person name="Dudez A.M."/>
            <person name="Farmer A.D."/>
            <person name="Fouteau S."/>
            <person name="Franken C."/>
            <person name="Gibelin C."/>
            <person name="Gish J."/>
            <person name="Goldstein S."/>
            <person name="Gonzalez A.J."/>
            <person name="Green P.J."/>
            <person name="Hallab A."/>
            <person name="Hartog M."/>
            <person name="Hua A."/>
            <person name="Humphray S.J."/>
            <person name="Jeong D.H."/>
            <person name="Jing Y."/>
            <person name="Jocker A."/>
            <person name="Kenton S.M."/>
            <person name="Kim D.J."/>
            <person name="Klee K."/>
            <person name="Lai H."/>
            <person name="Lang C."/>
            <person name="Lin S."/>
            <person name="Macmil S.L."/>
            <person name="Magdelenat G."/>
            <person name="Matthews L."/>
            <person name="McCorrison J."/>
            <person name="Monaghan E.L."/>
            <person name="Mun J.H."/>
            <person name="Najar F.Z."/>
            <person name="Nicholson C."/>
            <person name="Noirot C."/>
            <person name="O'Bleness M."/>
            <person name="Paule C.R."/>
            <person name="Poulain J."/>
            <person name="Prion F."/>
            <person name="Qin B."/>
            <person name="Qu C."/>
            <person name="Retzel E.F."/>
            <person name="Riddle C."/>
            <person name="Sallet E."/>
            <person name="Samain S."/>
            <person name="Samson N."/>
            <person name="Sanders I."/>
            <person name="Saurat O."/>
            <person name="Scarpelli C."/>
            <person name="Schiex T."/>
            <person name="Segurens B."/>
            <person name="Severin A.J."/>
            <person name="Sherrier D.J."/>
            <person name="Shi R."/>
            <person name="Sims S."/>
            <person name="Singer S.R."/>
            <person name="Sinharoy S."/>
            <person name="Sterck L."/>
            <person name="Viollet A."/>
            <person name="Wang B.B."/>
            <person name="Wang K."/>
            <person name="Wang M."/>
            <person name="Wang X."/>
            <person name="Warfsmann J."/>
            <person name="Weissenbach J."/>
            <person name="White D.D."/>
            <person name="White J.D."/>
            <person name="Wiley G.B."/>
            <person name="Wincker P."/>
            <person name="Xing Y."/>
            <person name="Yang L."/>
            <person name="Yao Z."/>
            <person name="Ying F."/>
            <person name="Zhai J."/>
            <person name="Zhou L."/>
            <person name="Zuber A."/>
            <person name="Denarie J."/>
            <person name="Dixon R.A."/>
            <person name="May G.D."/>
            <person name="Schwartz D.C."/>
            <person name="Rogers J."/>
            <person name="Quetier F."/>
            <person name="Town C.D."/>
            <person name="Roe B.A."/>
        </authorList>
    </citation>
    <scope>NUCLEOTIDE SEQUENCE [LARGE SCALE GENOMIC DNA]</scope>
    <source>
        <strain evidence="1">A17</strain>
        <strain evidence="2 3">cv. Jemalong A17</strain>
    </source>
</reference>
<dbReference type="HOGENOM" id="CLU_2267762_0_0_1"/>
<organism evidence="1 3">
    <name type="scientific">Medicago truncatula</name>
    <name type="common">Barrel medic</name>
    <name type="synonym">Medicago tribuloides</name>
    <dbReference type="NCBI Taxonomy" id="3880"/>
    <lineage>
        <taxon>Eukaryota</taxon>
        <taxon>Viridiplantae</taxon>
        <taxon>Streptophyta</taxon>
        <taxon>Embryophyta</taxon>
        <taxon>Tracheophyta</taxon>
        <taxon>Spermatophyta</taxon>
        <taxon>Magnoliopsida</taxon>
        <taxon>eudicotyledons</taxon>
        <taxon>Gunneridae</taxon>
        <taxon>Pentapetalae</taxon>
        <taxon>rosids</taxon>
        <taxon>fabids</taxon>
        <taxon>Fabales</taxon>
        <taxon>Fabaceae</taxon>
        <taxon>Papilionoideae</taxon>
        <taxon>50 kb inversion clade</taxon>
        <taxon>NPAAA clade</taxon>
        <taxon>Hologalegina</taxon>
        <taxon>IRL clade</taxon>
        <taxon>Trifolieae</taxon>
        <taxon>Medicago</taxon>
    </lineage>
</organism>
<sequence length="103" mass="11920">MKELEEKHKEREQQWQQTHCYVEAVKEAATPDIGMNCCFNESRVTYYLEQEPHPSSSKSLNHLFQSMFHYLQLVSLCENSVVTFLSIHGGCFQLVVVNIAIVI</sequence>
<dbReference type="EnsemblPlants" id="KEH27929">
    <property type="protein sequence ID" value="KEH27929"/>
    <property type="gene ID" value="MTR_5g049630"/>
</dbReference>
<dbReference type="EMBL" id="CM001221">
    <property type="protein sequence ID" value="KEH27929.1"/>
    <property type="molecule type" value="Genomic_DNA"/>
</dbReference>
<keyword evidence="3" id="KW-1185">Reference proteome</keyword>
<reference evidence="1 3" key="2">
    <citation type="journal article" date="2014" name="BMC Genomics">
        <title>An improved genome release (version Mt4.0) for the model legume Medicago truncatula.</title>
        <authorList>
            <person name="Tang H."/>
            <person name="Krishnakumar V."/>
            <person name="Bidwell S."/>
            <person name="Rosen B."/>
            <person name="Chan A."/>
            <person name="Zhou S."/>
            <person name="Gentzbittel L."/>
            <person name="Childs K.L."/>
            <person name="Yandell M."/>
            <person name="Gundlach H."/>
            <person name="Mayer K.F."/>
            <person name="Schwartz D.C."/>
            <person name="Town C.D."/>
        </authorList>
    </citation>
    <scope>GENOME REANNOTATION</scope>
    <source>
        <strain evidence="1">A17</strain>
        <strain evidence="2 3">cv. Jemalong A17</strain>
    </source>
</reference>
<proteinExistence type="predicted"/>
<dbReference type="Proteomes" id="UP000002051">
    <property type="component" value="Chromosome 5"/>
</dbReference>
<dbReference type="STRING" id="3880.A0A072UDT6"/>
<evidence type="ECO:0000313" key="3">
    <source>
        <dbReference type="Proteomes" id="UP000002051"/>
    </source>
</evidence>
<dbReference type="eggNOG" id="KOG0239">
    <property type="taxonomic scope" value="Eukaryota"/>
</dbReference>
<evidence type="ECO:0000313" key="1">
    <source>
        <dbReference type="EMBL" id="KEH27929.1"/>
    </source>
</evidence>
<name>A0A072UDT6_MEDTR</name>